<dbReference type="AlphaFoldDB" id="A0A0A9DEU1"/>
<reference evidence="2" key="2">
    <citation type="journal article" date="2015" name="Data Brief">
        <title>Shoot transcriptome of the giant reed, Arundo donax.</title>
        <authorList>
            <person name="Barrero R.A."/>
            <person name="Guerrero F.D."/>
            <person name="Moolhuijzen P."/>
            <person name="Goolsby J.A."/>
            <person name="Tidwell J."/>
            <person name="Bellgard S.E."/>
            <person name="Bellgard M.I."/>
        </authorList>
    </citation>
    <scope>NUCLEOTIDE SEQUENCE</scope>
    <source>
        <tissue evidence="2">Shoot tissue taken approximately 20 cm above the soil surface</tissue>
    </source>
</reference>
<proteinExistence type="predicted"/>
<accession>A0A0A9DEU1</accession>
<evidence type="ECO:0000313" key="2">
    <source>
        <dbReference type="EMBL" id="JAD84125.1"/>
    </source>
</evidence>
<dbReference type="EMBL" id="GBRH01213770">
    <property type="protein sequence ID" value="JAD84125.1"/>
    <property type="molecule type" value="Transcribed_RNA"/>
</dbReference>
<feature type="region of interest" description="Disordered" evidence="1">
    <location>
        <begin position="1"/>
        <end position="26"/>
    </location>
</feature>
<protein>
    <submittedName>
        <fullName evidence="2">Uncharacterized protein</fullName>
    </submittedName>
</protein>
<organism evidence="2">
    <name type="scientific">Arundo donax</name>
    <name type="common">Giant reed</name>
    <name type="synonym">Donax arundinaceus</name>
    <dbReference type="NCBI Taxonomy" id="35708"/>
    <lineage>
        <taxon>Eukaryota</taxon>
        <taxon>Viridiplantae</taxon>
        <taxon>Streptophyta</taxon>
        <taxon>Embryophyta</taxon>
        <taxon>Tracheophyta</taxon>
        <taxon>Spermatophyta</taxon>
        <taxon>Magnoliopsida</taxon>
        <taxon>Liliopsida</taxon>
        <taxon>Poales</taxon>
        <taxon>Poaceae</taxon>
        <taxon>PACMAD clade</taxon>
        <taxon>Arundinoideae</taxon>
        <taxon>Arundineae</taxon>
        <taxon>Arundo</taxon>
    </lineage>
</organism>
<feature type="compositionally biased region" description="Low complexity" evidence="1">
    <location>
        <begin position="8"/>
        <end position="23"/>
    </location>
</feature>
<evidence type="ECO:0000256" key="1">
    <source>
        <dbReference type="SAM" id="MobiDB-lite"/>
    </source>
</evidence>
<sequence length="74" mass="8031">MQIRHTASSSGMSSPSSSPIPDSVGTMSGTTLLVAGTFGVEGTMRYMPPNESILLKLFALNFFMFIGRDCERHM</sequence>
<name>A0A0A9DEU1_ARUDO</name>
<reference evidence="2" key="1">
    <citation type="submission" date="2014-09" db="EMBL/GenBank/DDBJ databases">
        <authorList>
            <person name="Magalhaes I.L.F."/>
            <person name="Oliveira U."/>
            <person name="Santos F.R."/>
            <person name="Vidigal T.H.D.A."/>
            <person name="Brescovit A.D."/>
            <person name="Santos A.J."/>
        </authorList>
    </citation>
    <scope>NUCLEOTIDE SEQUENCE</scope>
    <source>
        <tissue evidence="2">Shoot tissue taken approximately 20 cm above the soil surface</tissue>
    </source>
</reference>